<dbReference type="InterPro" id="IPR004364">
    <property type="entry name" value="Aa-tRNA-synt_II"/>
</dbReference>
<feature type="domain" description="Aminoacyl-tRNA synthetase class II (D/K/N)" evidence="4">
    <location>
        <begin position="1"/>
        <end position="31"/>
    </location>
</feature>
<evidence type="ECO:0000313" key="5">
    <source>
        <dbReference type="EMBL" id="OCI30156.1"/>
    </source>
</evidence>
<accession>A0ABX2Y1Z7</accession>
<evidence type="ECO:0000256" key="3">
    <source>
        <dbReference type="ARBA" id="ARBA00022840"/>
    </source>
</evidence>
<name>A0ABX2Y1Z7_9CELL</name>
<evidence type="ECO:0000259" key="4">
    <source>
        <dbReference type="Pfam" id="PF00152"/>
    </source>
</evidence>
<organism evidence="5 6">
    <name type="scientific">Oerskovia enterophila</name>
    <dbReference type="NCBI Taxonomy" id="43678"/>
    <lineage>
        <taxon>Bacteria</taxon>
        <taxon>Bacillati</taxon>
        <taxon>Actinomycetota</taxon>
        <taxon>Actinomycetes</taxon>
        <taxon>Micrococcales</taxon>
        <taxon>Cellulomonadaceae</taxon>
        <taxon>Oerskovia</taxon>
    </lineage>
</organism>
<dbReference type="SUPFAM" id="SSF55681">
    <property type="entry name" value="Class II aaRS and biotin synthetases"/>
    <property type="match status" value="1"/>
</dbReference>
<dbReference type="Gene3D" id="3.30.930.10">
    <property type="entry name" value="Bira Bifunctional Protein, Domain 2"/>
    <property type="match status" value="1"/>
</dbReference>
<keyword evidence="2" id="KW-0547">Nucleotide-binding</keyword>
<dbReference type="Proteomes" id="UP000093412">
    <property type="component" value="Unassembled WGS sequence"/>
</dbReference>
<evidence type="ECO:0000313" key="6">
    <source>
        <dbReference type="Proteomes" id="UP000093412"/>
    </source>
</evidence>
<dbReference type="EMBL" id="MAQA01000044">
    <property type="protein sequence ID" value="OCI30156.1"/>
    <property type="molecule type" value="Genomic_DNA"/>
</dbReference>
<dbReference type="InterPro" id="IPR045864">
    <property type="entry name" value="aa-tRNA-synth_II/BPL/LPL"/>
</dbReference>
<keyword evidence="3" id="KW-0067">ATP-binding</keyword>
<reference evidence="5 6" key="1">
    <citation type="submission" date="2016-06" db="EMBL/GenBank/DDBJ databases">
        <title>Genome sequence of Oerskovia enterophila DSM 43852.</title>
        <authorList>
            <person name="Poehlein A."/>
            <person name="Jag V."/>
            <person name="Bengelsdorf F.R."/>
            <person name="Daniel R."/>
            <person name="Duerre P."/>
        </authorList>
    </citation>
    <scope>NUCLEOTIDE SEQUENCE [LARGE SCALE GENOMIC DNA]</scope>
    <source>
        <strain evidence="5 6">DSM 43852</strain>
    </source>
</reference>
<sequence length="36" mass="3807">MPPSGGMGMGLDRLLMALTGHGIRETILFPLVKPAQ</sequence>
<evidence type="ECO:0000256" key="2">
    <source>
        <dbReference type="ARBA" id="ARBA00022741"/>
    </source>
</evidence>
<keyword evidence="1" id="KW-0436">Ligase</keyword>
<keyword evidence="6" id="KW-1185">Reference proteome</keyword>
<proteinExistence type="predicted"/>
<protein>
    <submittedName>
        <fullName evidence="5">Lysylphosphatidylglycerol biosynthesis bifunctional protein LysX</fullName>
    </submittedName>
</protein>
<comment type="caution">
    <text evidence="5">The sequence shown here is derived from an EMBL/GenBank/DDBJ whole genome shotgun (WGS) entry which is preliminary data.</text>
</comment>
<gene>
    <name evidence="5" type="primary">lysX_1</name>
    <name evidence="5" type="ORF">OERS_31850</name>
</gene>
<evidence type="ECO:0000256" key="1">
    <source>
        <dbReference type="ARBA" id="ARBA00022598"/>
    </source>
</evidence>
<dbReference type="Pfam" id="PF00152">
    <property type="entry name" value="tRNA-synt_2"/>
    <property type="match status" value="1"/>
</dbReference>